<dbReference type="SUPFAM" id="SSF158446">
    <property type="entry name" value="IVS-encoded protein-like"/>
    <property type="match status" value="1"/>
</dbReference>
<dbReference type="NCBIfam" id="TIGR02436">
    <property type="entry name" value="four helix bundle protein"/>
    <property type="match status" value="1"/>
</dbReference>
<dbReference type="PANTHER" id="PTHR38471:SF2">
    <property type="entry name" value="FOUR HELIX BUNDLE PROTEIN"/>
    <property type="match status" value="1"/>
</dbReference>
<name>A0A2M8FA45_9BACT</name>
<evidence type="ECO:0000313" key="2">
    <source>
        <dbReference type="Proteomes" id="UP000231456"/>
    </source>
</evidence>
<proteinExistence type="predicted"/>
<organism evidence="1 2">
    <name type="scientific">Candidatus Magasanikbacteria bacterium CG_4_9_14_0_2_um_filter_42_11</name>
    <dbReference type="NCBI Taxonomy" id="1974643"/>
    <lineage>
        <taxon>Bacteria</taxon>
        <taxon>Candidatus Magasanikiibacteriota</taxon>
    </lineage>
</organism>
<dbReference type="Pfam" id="PF05635">
    <property type="entry name" value="23S_rRNA_IVP"/>
    <property type="match status" value="1"/>
</dbReference>
<dbReference type="Proteomes" id="UP000231456">
    <property type="component" value="Unassembled WGS sequence"/>
</dbReference>
<protein>
    <submittedName>
        <fullName evidence="1">Four helix bundle protein</fullName>
    </submittedName>
</protein>
<dbReference type="Gene3D" id="1.20.1440.60">
    <property type="entry name" value="23S rRNA-intervening sequence"/>
    <property type="match status" value="1"/>
</dbReference>
<dbReference type="InterPro" id="IPR012657">
    <property type="entry name" value="23S_rRNA-intervening_sequence"/>
</dbReference>
<sequence>MGEYIPLEKLEVYILARGYSTLAWVIYEGFDWQPRKIIGDQMIRSVDSVGANVAEGYGRYHYLDKCKFYYNARGSLLESRHWFSVLFERTLIDEETFLQTKKLAEEIHVKVNALIQSQRANNNKQ</sequence>
<dbReference type="InterPro" id="IPR036583">
    <property type="entry name" value="23S_rRNA_IVS_sf"/>
</dbReference>
<evidence type="ECO:0000313" key="1">
    <source>
        <dbReference type="EMBL" id="PJC52539.1"/>
    </source>
</evidence>
<dbReference type="AlphaFoldDB" id="A0A2M8FA45"/>
<reference evidence="2" key="1">
    <citation type="submission" date="2017-09" db="EMBL/GenBank/DDBJ databases">
        <title>Depth-based differentiation of microbial function through sediment-hosted aquifers and enrichment of novel symbionts in the deep terrestrial subsurface.</title>
        <authorList>
            <person name="Probst A.J."/>
            <person name="Ladd B."/>
            <person name="Jarett J.K."/>
            <person name="Geller-Mcgrath D.E."/>
            <person name="Sieber C.M.K."/>
            <person name="Emerson J.B."/>
            <person name="Anantharaman K."/>
            <person name="Thomas B.C."/>
            <person name="Malmstrom R."/>
            <person name="Stieglmeier M."/>
            <person name="Klingl A."/>
            <person name="Woyke T."/>
            <person name="Ryan C.M."/>
            <person name="Banfield J.F."/>
        </authorList>
    </citation>
    <scope>NUCLEOTIDE SEQUENCE [LARGE SCALE GENOMIC DNA]</scope>
</reference>
<dbReference type="EMBL" id="PFRH01000080">
    <property type="protein sequence ID" value="PJC52539.1"/>
    <property type="molecule type" value="Genomic_DNA"/>
</dbReference>
<comment type="caution">
    <text evidence="1">The sequence shown here is derived from an EMBL/GenBank/DDBJ whole genome shotgun (WGS) entry which is preliminary data.</text>
</comment>
<accession>A0A2M8FA45</accession>
<gene>
    <name evidence="1" type="ORF">CO030_02340</name>
</gene>
<dbReference type="PANTHER" id="PTHR38471">
    <property type="entry name" value="FOUR HELIX BUNDLE PROTEIN"/>
    <property type="match status" value="1"/>
</dbReference>